<dbReference type="Proteomes" id="UP000444721">
    <property type="component" value="Unassembled WGS sequence"/>
</dbReference>
<dbReference type="EMBL" id="VFQX01000037">
    <property type="protein sequence ID" value="KAF0976595.1"/>
    <property type="molecule type" value="Genomic_DNA"/>
</dbReference>
<feature type="compositionally biased region" description="Basic residues" evidence="3">
    <location>
        <begin position="1"/>
        <end position="17"/>
    </location>
</feature>
<dbReference type="InterPro" id="IPR032675">
    <property type="entry name" value="LRR_dom_sf"/>
</dbReference>
<feature type="transmembrane region" description="Helical" evidence="4">
    <location>
        <begin position="2003"/>
        <end position="2021"/>
    </location>
</feature>
<accession>A0A6A5BT73</accession>
<feature type="compositionally biased region" description="Polar residues" evidence="3">
    <location>
        <begin position="94"/>
        <end position="107"/>
    </location>
</feature>
<dbReference type="SUPFAM" id="SSF52058">
    <property type="entry name" value="L domain-like"/>
    <property type="match status" value="1"/>
</dbReference>
<dbReference type="SUPFAM" id="SSF52047">
    <property type="entry name" value="RNI-like"/>
    <property type="match status" value="2"/>
</dbReference>
<evidence type="ECO:0000256" key="4">
    <source>
        <dbReference type="SAM" id="Phobius"/>
    </source>
</evidence>
<dbReference type="PANTHER" id="PTHR15454">
    <property type="entry name" value="NISCHARIN RELATED"/>
    <property type="match status" value="1"/>
</dbReference>
<feature type="transmembrane region" description="Helical" evidence="4">
    <location>
        <begin position="2151"/>
        <end position="2171"/>
    </location>
</feature>
<feature type="transmembrane region" description="Helical" evidence="4">
    <location>
        <begin position="2274"/>
        <end position="2298"/>
    </location>
</feature>
<dbReference type="VEuPathDB" id="AmoebaDB:NF0032740"/>
<reference evidence="5 6" key="1">
    <citation type="journal article" date="2019" name="Sci. Rep.">
        <title>Nanopore sequencing improves the draft genome of the human pathogenic amoeba Naegleria fowleri.</title>
        <authorList>
            <person name="Liechti N."/>
            <person name="Schurch N."/>
            <person name="Bruggmann R."/>
            <person name="Wittwer M."/>
        </authorList>
    </citation>
    <scope>NUCLEOTIDE SEQUENCE [LARGE SCALE GENOMIC DNA]</scope>
    <source>
        <strain evidence="5 6">ATCC 30894</strain>
    </source>
</reference>
<keyword evidence="4" id="KW-0472">Membrane</keyword>
<dbReference type="VEuPathDB" id="AmoebaDB:FDP41_004494"/>
<name>A0A6A5BT73_NAEFO</name>
<dbReference type="PANTHER" id="PTHR15454:SF56">
    <property type="entry name" value="PROTEIN PHOSPHATASE 1 REGULATORY SUBUNIT 7-RELATED"/>
    <property type="match status" value="1"/>
</dbReference>
<feature type="transmembrane region" description="Helical" evidence="4">
    <location>
        <begin position="1978"/>
        <end position="1996"/>
    </location>
</feature>
<feature type="compositionally biased region" description="Low complexity" evidence="3">
    <location>
        <begin position="1614"/>
        <end position="1628"/>
    </location>
</feature>
<comment type="caution">
    <text evidence="5">The sequence shown here is derived from an EMBL/GenBank/DDBJ whole genome shotgun (WGS) entry which is preliminary data.</text>
</comment>
<feature type="compositionally biased region" description="Polar residues" evidence="3">
    <location>
        <begin position="732"/>
        <end position="753"/>
    </location>
</feature>
<feature type="compositionally biased region" description="Low complexity" evidence="3">
    <location>
        <begin position="1665"/>
        <end position="1687"/>
    </location>
</feature>
<keyword evidence="4" id="KW-1133">Transmembrane helix</keyword>
<dbReference type="VEuPathDB" id="AmoebaDB:NF0032760"/>
<feature type="compositionally biased region" description="Low complexity" evidence="3">
    <location>
        <begin position="2381"/>
        <end position="2390"/>
    </location>
</feature>
<dbReference type="VEuPathDB" id="AmoebaDB:NF0032750"/>
<evidence type="ECO:0000256" key="3">
    <source>
        <dbReference type="SAM" id="MobiDB-lite"/>
    </source>
</evidence>
<evidence type="ECO:0000256" key="1">
    <source>
        <dbReference type="ARBA" id="ARBA00022614"/>
    </source>
</evidence>
<dbReference type="RefSeq" id="XP_044561308.1">
    <property type="nucleotide sequence ID" value="XM_044707914.1"/>
</dbReference>
<feature type="region of interest" description="Disordered" evidence="3">
    <location>
        <begin position="135"/>
        <end position="154"/>
    </location>
</feature>
<evidence type="ECO:0000313" key="6">
    <source>
        <dbReference type="Proteomes" id="UP000444721"/>
    </source>
</evidence>
<protein>
    <submittedName>
        <fullName evidence="5">Uncharacterized protein</fullName>
    </submittedName>
</protein>
<dbReference type="PROSITE" id="PS51450">
    <property type="entry name" value="LRR"/>
    <property type="match status" value="3"/>
</dbReference>
<feature type="compositionally biased region" description="Pro residues" evidence="3">
    <location>
        <begin position="2371"/>
        <end position="2380"/>
    </location>
</feature>
<organism evidence="5 6">
    <name type="scientific">Naegleria fowleri</name>
    <name type="common">Brain eating amoeba</name>
    <dbReference type="NCBI Taxonomy" id="5763"/>
    <lineage>
        <taxon>Eukaryota</taxon>
        <taxon>Discoba</taxon>
        <taxon>Heterolobosea</taxon>
        <taxon>Tetramitia</taxon>
        <taxon>Eutetramitia</taxon>
        <taxon>Vahlkampfiidae</taxon>
        <taxon>Naegleria</taxon>
    </lineage>
</organism>
<dbReference type="SUPFAM" id="SSF52075">
    <property type="entry name" value="Outer arm dynein light chain 1"/>
    <property type="match status" value="1"/>
</dbReference>
<feature type="region of interest" description="Disordered" evidence="3">
    <location>
        <begin position="1"/>
        <end position="48"/>
    </location>
</feature>
<keyword evidence="2" id="KW-0677">Repeat</keyword>
<feature type="transmembrane region" description="Helical" evidence="4">
    <location>
        <begin position="2551"/>
        <end position="2570"/>
    </location>
</feature>
<keyword evidence="4" id="KW-0812">Transmembrane</keyword>
<proteinExistence type="predicted"/>
<dbReference type="SMART" id="SM00369">
    <property type="entry name" value="LRR_TYP"/>
    <property type="match status" value="7"/>
</dbReference>
<feature type="transmembrane region" description="Helical" evidence="4">
    <location>
        <begin position="2027"/>
        <end position="2049"/>
    </location>
</feature>
<dbReference type="InterPro" id="IPR001611">
    <property type="entry name" value="Leu-rich_rpt"/>
</dbReference>
<dbReference type="SMART" id="SM00365">
    <property type="entry name" value="LRR_SD22"/>
    <property type="match status" value="6"/>
</dbReference>
<feature type="region of interest" description="Disordered" evidence="3">
    <location>
        <begin position="732"/>
        <end position="761"/>
    </location>
</feature>
<dbReference type="VEuPathDB" id="AmoebaDB:NF0032730"/>
<dbReference type="OMA" id="LWICENP"/>
<feature type="region of interest" description="Disordered" evidence="3">
    <location>
        <begin position="60"/>
        <end position="114"/>
    </location>
</feature>
<gene>
    <name evidence="5" type="ORF">FDP41_004494</name>
</gene>
<keyword evidence="6" id="KW-1185">Reference proteome</keyword>
<feature type="compositionally biased region" description="Polar residues" evidence="3">
    <location>
        <begin position="1638"/>
        <end position="1661"/>
    </location>
</feature>
<feature type="transmembrane region" description="Helical" evidence="4">
    <location>
        <begin position="2521"/>
        <end position="2539"/>
    </location>
</feature>
<dbReference type="Gene3D" id="3.80.10.10">
    <property type="entry name" value="Ribonuclease Inhibitor"/>
    <property type="match status" value="7"/>
</dbReference>
<dbReference type="GeneID" id="68111712"/>
<feature type="region of interest" description="Disordered" evidence="3">
    <location>
        <begin position="1613"/>
        <end position="1726"/>
    </location>
</feature>
<feature type="compositionally biased region" description="Low complexity" evidence="3">
    <location>
        <begin position="2339"/>
        <end position="2351"/>
    </location>
</feature>
<feature type="transmembrane region" description="Helical" evidence="4">
    <location>
        <begin position="2061"/>
        <end position="2085"/>
    </location>
</feature>
<dbReference type="VEuPathDB" id="AmoebaDB:NfTy_083130"/>
<sequence length="2744" mass="314876">MFYNHQNHHQNHHHTHNRSLSSPLRQPPTTPTIHAHNNCEPQEYRSNTNTNNLLNLSISSLTSNSESGDDEYMMNHHDLTSSGSRNGGGNSSSPLLQGTHSLQTYPHSTPHEDQRTLENGISFHEGEQCMTNFNAKYISPGSDDDPSNLTSSSSNNRDCVDYFRCKRLKLKQVSANIKFKEIFEMVKQIPPPMTLTLSLTPKDIYQYIPDPPRFKTEPQSGLHPKHVDVNKYNQIRMNDEKTRFKLFVPSKYMPHLPPLKRFDQFLPTETLNRPEDLYSAAPLNIQKIVLENIRVKTEKFHQRISSFQYCCVLVMRNMYLDSLVGIKLPLLRVLDVRFNLIASCEQMTPMLKESPFLEHLVVMDNPLEKIPSYRQILIGNCPRIISFNGQTVLFGEKELCNDLYGSATSKSTFSFLRWDERMNNLCESLQLESWQPESITVLSLSNAKLSEIHVGSMINLCKLDVSNNQLKTIVGCGLERLDKLKEFNVNFNHLSNELELNVLTYIPSLRYLWICENPFQKSTTTPSNQSSDENSSEDSDRIWYYVVYLTINLKGDNRTVGLLELDDTIITIDHRLKAIKMYSPSVTDDDLRRLRWNYNLINHYGHHQLRKLCNGQFMSIVTKLVLSDCHLTFADLNYFVSLEYVDLHGNNLLKIVGLEKLKNLRFIDVSGNPKLNRDEITPALGKLSSLIHVSLATDLTQVVQFHAYGVSSNREGQCLNQSLNSSSLSLIGDSQHQRSNSNVSNELIHSSSPHKMESSPVASSALNSSSLILNPHYYNSSTEFVRRFSILKILLDKNDKLLVLDNIRIDVVERSRVIKELRDLSEIEELKYRYHLSIILQVVTNPFTDKVKLSYRDIVPGKLYDPQRITKLYLRDCGLKDVGTDLSPFINLTLLDLSHNMINNILDIGLQKCCAMKYLDLGYNNISNKLVDIVNLINRMTDLEMISIHGNLEIEKHKNYKLKILKELNLTDFDVNPKLVIFNTKITSQERQMIWEEKASRSSSPMDMSMEARLQRMIDEKGYNKKDPLSITEINLNESGINVLGDFLSKVPRVEKLLLRGNQFCERLSKSCGGILSLRYLRVLDVRNNKLTDLEDLIFIVNQNIYLECLGVYSPPDENDDANYPKMSEQQVRQAIISRTPRLANIYCPFWEIDEKEITIDEIMNYWPLPETDKNVVVPTQQHSNKKLFRFQHCLFRKYIQAIQEFDLSRINIQSHTIVSLDLSNSKLEHVDFTDFVNLKKLSLRNNLINDHAFNSSGLYHTPIEQLDLQHNCIEHLETISKFIDEKMNTLNQLYLIYNPCLKKKDGPLITQIMSPAQLNVSLNDMEQVLLVNPSIVECSNEYISSRRRLISLLKSSRNPKWSFVLDGLYVSVSERCESISKQVTRHELETIRLELILNESKYIHANTTTSITLNFKGLILLNFEILTKFQNLIHLDLRGNSIKQLDRRLFKSLRKLHYLDLRDNDLSTSEQEGVLNVIGECHSLRVLYLQRCGRNMFLDPFEYHVRVFSTLRLLVSVDDVMNPFPLSKSQLLAIQYLENQYQLSPNALADVVIEMPIENHSQFWTILLALSCLVTLYDSKNKTIDSTNTMNNNNNNNNNTTTTSGITQVLLPGTTTTSGTTTTTTTTTGGGGGSGSAMTSISPQQVKMNNPVLTSANTTILPRINNTTSISGSSSNSSNSSTTTSIRPPPLRPPQQQQLPHNHTPDSNLHEPSPHLSPQIPNTHSNALANTSQFDLIGPKSIHFSSIHIPIQDYRFLLLSHVRTLEQVDGCQVHSNEKIHVSVEISKLRDLIDQKYSSLDTSLSMIRPVLTYSTVKKSILAQIKKEATTMYHVSQTRTTALHEDDRLVKGHSTINGVGGSVGGVHFSSSQSTVVVSDPLHSHADPLARPPSVRIDVPQSIDAPPTLMTCNLQKATTLLTTDKRSHLFLNDPYDPLVPFKFIQDNFDNISIIQYYRQLLNIRNQMGDLFEGFLNRIEMIIFSLQLFAICFSFTIPWPQYFTMVAKWLVLSVGSIDLLWNTFHVNNYYFKYSMEMLLPLLFLVIFLWNPSFDRLKVLFVKKLGWTLLSSILIMMTLVIIGTFLSLAVFPLSYNNILQGKAPTPIDVWIVLGVTLFIVIMLFLFFMIYMILFRWNYQNYSFFYSYLLKSRQRVLFLLFLFFYFIALRDIFASFECQQDVISIANMKYKSTWIDYYEQYNRHQWSTNGTTTSLIHPNNNGHHDLPINTILNTFTTFSSHRLTTLSNLSTSSFNNNTLRIYPDETCPLSFYNPLLYPIMYWASLGFGILYCLLIPLLFTILIHRNSKKIIHSLKQDEWLLHLKKIQYFSKKEESSVVPPPPSSNDHPTTSPSIPSSEEDPKRMVNHSTTTIPPNTTNPPPPPPNNNNITTTTTIQDSISKEERKLLLKSIHKDERLLDRKYVKMVRQEGTLGVSVWFEFFKCKNFQPHGGPKRILPFHRQESNKSDNHADRRCVIIPLHFLWRFISHVMSSIQHVFRYQHVIYMFERIVLCVICSFLNTHTLIQAPIASGLLFLMGLYCLVMRPYAEWSDSLSSSLIHFLLTFNLLFGYYLLRMNDLSSVYGNSWILSEQTQSIVLYVVNGVGLCSVCVLVFMTPLLRKYIWKRRNLNHGTSSSINSLNSSSHHLSRQISQHGRRLTTTGLQPSTLSNTNEKRLSKRLKATFAAPNQQDAEMKDYAYENSYFDMLQDEKSFETNFNYSGKDEEIIEIELQSPRSNVLQSPRVVRDSNV</sequence>
<feature type="transmembrane region" description="Helical" evidence="4">
    <location>
        <begin position="2105"/>
        <end position="2130"/>
    </location>
</feature>
<feature type="transmembrane region" description="Helical" evidence="4">
    <location>
        <begin position="2590"/>
        <end position="2613"/>
    </location>
</feature>
<dbReference type="InterPro" id="IPR003591">
    <property type="entry name" value="Leu-rich_rpt_typical-subtyp"/>
</dbReference>
<evidence type="ECO:0000256" key="2">
    <source>
        <dbReference type="ARBA" id="ARBA00022737"/>
    </source>
</evidence>
<feature type="region of interest" description="Disordered" evidence="3">
    <location>
        <begin position="2329"/>
        <end position="2393"/>
    </location>
</feature>
<dbReference type="OrthoDB" id="266138at2759"/>
<dbReference type="GO" id="GO:0005737">
    <property type="term" value="C:cytoplasm"/>
    <property type="evidence" value="ECO:0007669"/>
    <property type="project" value="TreeGrafter"/>
</dbReference>
<evidence type="ECO:0000313" key="5">
    <source>
        <dbReference type="EMBL" id="KAF0976595.1"/>
    </source>
</evidence>
<keyword evidence="1" id="KW-0433">Leucine-rich repeat</keyword>